<comment type="similarity">
    <text evidence="2 17">Belongs to the UppP family.</text>
</comment>
<dbReference type="EC" id="3.6.1.27" evidence="3 17"/>
<protein>
    <recommendedName>
        <fullName evidence="4 17">Undecaprenyl-diphosphatase</fullName>
        <ecNumber evidence="3 17">3.6.1.27</ecNumber>
    </recommendedName>
    <alternativeName>
        <fullName evidence="15 17">Bacitracin resistance protein</fullName>
    </alternativeName>
    <alternativeName>
        <fullName evidence="14 17">Undecaprenyl pyrophosphate phosphatase</fullName>
    </alternativeName>
</protein>
<evidence type="ECO:0000256" key="11">
    <source>
        <dbReference type="ARBA" id="ARBA00023136"/>
    </source>
</evidence>
<evidence type="ECO:0000256" key="2">
    <source>
        <dbReference type="ARBA" id="ARBA00010621"/>
    </source>
</evidence>
<evidence type="ECO:0000313" key="18">
    <source>
        <dbReference type="EMBL" id="MCI4659165.1"/>
    </source>
</evidence>
<dbReference type="GO" id="GO:0009252">
    <property type="term" value="P:peptidoglycan biosynthetic process"/>
    <property type="evidence" value="ECO:0007669"/>
    <property type="project" value="UniProtKB-KW"/>
</dbReference>
<evidence type="ECO:0000256" key="3">
    <source>
        <dbReference type="ARBA" id="ARBA00012374"/>
    </source>
</evidence>
<dbReference type="AlphaFoldDB" id="A0AA41UGQ9"/>
<keyword evidence="8 17" id="KW-0133">Cell shape</keyword>
<evidence type="ECO:0000256" key="7">
    <source>
        <dbReference type="ARBA" id="ARBA00022801"/>
    </source>
</evidence>
<keyword evidence="10 17" id="KW-1133">Transmembrane helix</keyword>
<comment type="subcellular location">
    <subcellularLocation>
        <location evidence="1 17">Cell membrane</location>
        <topology evidence="1 17">Multi-pass membrane protein</topology>
    </subcellularLocation>
</comment>
<dbReference type="NCBIfam" id="TIGR00753">
    <property type="entry name" value="undec_PP_bacA"/>
    <property type="match status" value="1"/>
</dbReference>
<dbReference type="InterPro" id="IPR003824">
    <property type="entry name" value="UppP"/>
</dbReference>
<comment type="function">
    <text evidence="17">Catalyzes the dephosphorylation of undecaprenyl diphosphate (UPP). Confers resistance to bacitracin.</text>
</comment>
<dbReference type="GO" id="GO:0008360">
    <property type="term" value="P:regulation of cell shape"/>
    <property type="evidence" value="ECO:0007669"/>
    <property type="project" value="UniProtKB-KW"/>
</dbReference>
<keyword evidence="5 17" id="KW-1003">Cell membrane</keyword>
<keyword evidence="9 17" id="KW-0573">Peptidoglycan synthesis</keyword>
<dbReference type="EMBL" id="JALGAR010000004">
    <property type="protein sequence ID" value="MCI4659165.1"/>
    <property type="molecule type" value="Genomic_DNA"/>
</dbReference>
<evidence type="ECO:0000313" key="19">
    <source>
        <dbReference type="Proteomes" id="UP001165341"/>
    </source>
</evidence>
<keyword evidence="13 17" id="KW-0961">Cell wall biogenesis/degradation</keyword>
<evidence type="ECO:0000256" key="9">
    <source>
        <dbReference type="ARBA" id="ARBA00022984"/>
    </source>
</evidence>
<accession>A0AA41UGQ9</accession>
<keyword evidence="19" id="KW-1185">Reference proteome</keyword>
<dbReference type="PANTHER" id="PTHR30622:SF3">
    <property type="entry name" value="UNDECAPRENYL-DIPHOSPHATASE"/>
    <property type="match status" value="1"/>
</dbReference>
<dbReference type="NCBIfam" id="NF001392">
    <property type="entry name" value="PRK00281.2-1"/>
    <property type="match status" value="1"/>
</dbReference>
<evidence type="ECO:0000256" key="1">
    <source>
        <dbReference type="ARBA" id="ARBA00004651"/>
    </source>
</evidence>
<evidence type="ECO:0000256" key="10">
    <source>
        <dbReference type="ARBA" id="ARBA00022989"/>
    </source>
</evidence>
<keyword evidence="7 17" id="KW-0378">Hydrolase</keyword>
<feature type="transmembrane region" description="Helical" evidence="17">
    <location>
        <begin position="192"/>
        <end position="210"/>
    </location>
</feature>
<sequence>MNLIQALILGIVEGITEFLPVSSTGHLTLTEKLLGLKLDDPGVTAFTAIIQFGAIVAVILYFRADIIRLAVAWWRGLFHREARLAHDYRFAWYVIAGSVPIGIVGFLGKGLIGGPLRNLWVVVAGLIGWSVVMFIAERVGKRNRPEESTTLKDALVIGVMQCVALIPGVSRSGATISAGLFRNLDRVAATRLSFFLAIPALTAAGAYEGLTSASDISASVGWVPTIVATVVSFLVAYATIAWLLRLVAKHSIAVFIGYRVALGVVIAGLLVTGVVAAT</sequence>
<gene>
    <name evidence="17" type="primary">uppP</name>
    <name evidence="18" type="ORF">MQH31_15255</name>
</gene>
<feature type="transmembrane region" description="Helical" evidence="17">
    <location>
        <begin position="222"/>
        <end position="244"/>
    </location>
</feature>
<dbReference type="GO" id="GO:0005886">
    <property type="term" value="C:plasma membrane"/>
    <property type="evidence" value="ECO:0007669"/>
    <property type="project" value="UniProtKB-SubCell"/>
</dbReference>
<organism evidence="18 19">
    <name type="scientific">Cryobacterium zhongshanensis</name>
    <dbReference type="NCBI Taxonomy" id="2928153"/>
    <lineage>
        <taxon>Bacteria</taxon>
        <taxon>Bacillati</taxon>
        <taxon>Actinomycetota</taxon>
        <taxon>Actinomycetes</taxon>
        <taxon>Micrococcales</taxon>
        <taxon>Microbacteriaceae</taxon>
        <taxon>Cryobacterium</taxon>
    </lineage>
</organism>
<comment type="caution">
    <text evidence="18">The sequence shown here is derived from an EMBL/GenBank/DDBJ whole genome shotgun (WGS) entry which is preliminary data.</text>
</comment>
<evidence type="ECO:0000256" key="15">
    <source>
        <dbReference type="ARBA" id="ARBA00032932"/>
    </source>
</evidence>
<keyword evidence="12 17" id="KW-0046">Antibiotic resistance</keyword>
<dbReference type="GO" id="GO:0050380">
    <property type="term" value="F:undecaprenyl-diphosphatase activity"/>
    <property type="evidence" value="ECO:0007669"/>
    <property type="project" value="UniProtKB-UniRule"/>
</dbReference>
<evidence type="ECO:0000256" key="14">
    <source>
        <dbReference type="ARBA" id="ARBA00032707"/>
    </source>
</evidence>
<dbReference type="Pfam" id="PF02673">
    <property type="entry name" value="BacA"/>
    <property type="match status" value="1"/>
</dbReference>
<evidence type="ECO:0000256" key="4">
    <source>
        <dbReference type="ARBA" id="ARBA00021581"/>
    </source>
</evidence>
<feature type="transmembrane region" description="Helical" evidence="17">
    <location>
        <begin position="90"/>
        <end position="112"/>
    </location>
</feature>
<dbReference type="RefSeq" id="WP_243012759.1">
    <property type="nucleotide sequence ID" value="NZ_JALGAR010000004.1"/>
</dbReference>
<feature type="transmembrane region" description="Helical" evidence="17">
    <location>
        <begin position="256"/>
        <end position="277"/>
    </location>
</feature>
<dbReference type="PANTHER" id="PTHR30622">
    <property type="entry name" value="UNDECAPRENYL-DIPHOSPHATASE"/>
    <property type="match status" value="1"/>
</dbReference>
<dbReference type="HAMAP" id="MF_01006">
    <property type="entry name" value="Undec_diphosphatase"/>
    <property type="match status" value="1"/>
</dbReference>
<keyword evidence="11 17" id="KW-0472">Membrane</keyword>
<evidence type="ECO:0000256" key="17">
    <source>
        <dbReference type="HAMAP-Rule" id="MF_01006"/>
    </source>
</evidence>
<dbReference type="GO" id="GO:0046677">
    <property type="term" value="P:response to antibiotic"/>
    <property type="evidence" value="ECO:0007669"/>
    <property type="project" value="UniProtKB-UniRule"/>
</dbReference>
<comment type="catalytic activity">
    <reaction evidence="16 17">
        <text>di-trans,octa-cis-undecaprenyl diphosphate + H2O = di-trans,octa-cis-undecaprenyl phosphate + phosphate + H(+)</text>
        <dbReference type="Rhea" id="RHEA:28094"/>
        <dbReference type="ChEBI" id="CHEBI:15377"/>
        <dbReference type="ChEBI" id="CHEBI:15378"/>
        <dbReference type="ChEBI" id="CHEBI:43474"/>
        <dbReference type="ChEBI" id="CHEBI:58405"/>
        <dbReference type="ChEBI" id="CHEBI:60392"/>
        <dbReference type="EC" id="3.6.1.27"/>
    </reaction>
</comment>
<keyword evidence="6 17" id="KW-0812">Transmembrane</keyword>
<reference evidence="18" key="1">
    <citation type="submission" date="2022-03" db="EMBL/GenBank/DDBJ databases">
        <title>Cryobacterium sp. nov. strain ZS14-85, isolated from Antarctic soil.</title>
        <authorList>
            <person name="Li J."/>
            <person name="Niu G."/>
        </authorList>
    </citation>
    <scope>NUCLEOTIDE SEQUENCE</scope>
    <source>
        <strain evidence="18">ZS14-85</strain>
    </source>
</reference>
<feature type="transmembrane region" description="Helical" evidence="17">
    <location>
        <begin position="43"/>
        <end position="62"/>
    </location>
</feature>
<comment type="miscellaneous">
    <text evidence="17">Bacitracin is thought to be involved in the inhibition of peptidoglycan synthesis by sequestering undecaprenyl diphosphate, thereby reducing the pool of lipid carrier available.</text>
</comment>
<evidence type="ECO:0000256" key="12">
    <source>
        <dbReference type="ARBA" id="ARBA00023251"/>
    </source>
</evidence>
<evidence type="ECO:0000256" key="16">
    <source>
        <dbReference type="ARBA" id="ARBA00047594"/>
    </source>
</evidence>
<proteinExistence type="inferred from homology"/>
<evidence type="ECO:0000256" key="8">
    <source>
        <dbReference type="ARBA" id="ARBA00022960"/>
    </source>
</evidence>
<evidence type="ECO:0000256" key="5">
    <source>
        <dbReference type="ARBA" id="ARBA00022475"/>
    </source>
</evidence>
<dbReference type="GO" id="GO:0071555">
    <property type="term" value="P:cell wall organization"/>
    <property type="evidence" value="ECO:0007669"/>
    <property type="project" value="UniProtKB-KW"/>
</dbReference>
<feature type="transmembrane region" description="Helical" evidence="17">
    <location>
        <begin position="118"/>
        <end position="136"/>
    </location>
</feature>
<evidence type="ECO:0000256" key="6">
    <source>
        <dbReference type="ARBA" id="ARBA00022692"/>
    </source>
</evidence>
<name>A0AA41UGQ9_9MICO</name>
<evidence type="ECO:0000256" key="13">
    <source>
        <dbReference type="ARBA" id="ARBA00023316"/>
    </source>
</evidence>
<dbReference type="Proteomes" id="UP001165341">
    <property type="component" value="Unassembled WGS sequence"/>
</dbReference>